<dbReference type="InterPro" id="IPR030678">
    <property type="entry name" value="Peptide/Ni-bd"/>
</dbReference>
<gene>
    <name evidence="2" type="ORF">AADV58_09300</name>
</gene>
<dbReference type="SUPFAM" id="SSF53850">
    <property type="entry name" value="Periplasmic binding protein-like II"/>
    <property type="match status" value="1"/>
</dbReference>
<dbReference type="InterPro" id="IPR000914">
    <property type="entry name" value="SBP_5_dom"/>
</dbReference>
<accession>A0ABZ2XBZ4</accession>
<dbReference type="Proteomes" id="UP001479520">
    <property type="component" value="Chromosome"/>
</dbReference>
<feature type="domain" description="Solute-binding protein family 5" evidence="1">
    <location>
        <begin position="80"/>
        <end position="436"/>
    </location>
</feature>
<keyword evidence="3" id="KW-1185">Reference proteome</keyword>
<dbReference type="PANTHER" id="PTHR30290">
    <property type="entry name" value="PERIPLASMIC BINDING COMPONENT OF ABC TRANSPORTER"/>
    <property type="match status" value="1"/>
</dbReference>
<reference evidence="2 3" key="1">
    <citation type="submission" date="2024-04" db="EMBL/GenBank/DDBJ databases">
        <title>Dissimilatory iodate-reducing microorganisms contribute to the enrichment of iodine in groundwater.</title>
        <authorList>
            <person name="Jiang Z."/>
        </authorList>
    </citation>
    <scope>NUCLEOTIDE SEQUENCE [LARGE SCALE GENOMIC DNA]</scope>
    <source>
        <strain evidence="2 3">NCP973</strain>
    </source>
</reference>
<dbReference type="RefSeq" id="WP_341742989.1">
    <property type="nucleotide sequence ID" value="NZ_CP151406.1"/>
</dbReference>
<protein>
    <submittedName>
        <fullName evidence="2">ABC transporter substrate-binding protein</fullName>
    </submittedName>
</protein>
<dbReference type="Pfam" id="PF00496">
    <property type="entry name" value="SBP_bac_5"/>
    <property type="match status" value="1"/>
</dbReference>
<evidence type="ECO:0000313" key="2">
    <source>
        <dbReference type="EMBL" id="WZJ20156.1"/>
    </source>
</evidence>
<evidence type="ECO:0000313" key="3">
    <source>
        <dbReference type="Proteomes" id="UP001479520"/>
    </source>
</evidence>
<dbReference type="PANTHER" id="PTHR30290:SF83">
    <property type="entry name" value="ABC TRANSPORTER SUBSTRATE-BINDING PROTEIN"/>
    <property type="match status" value="1"/>
</dbReference>
<proteinExistence type="predicted"/>
<dbReference type="PIRSF" id="PIRSF002741">
    <property type="entry name" value="MppA"/>
    <property type="match status" value="1"/>
</dbReference>
<dbReference type="InterPro" id="IPR039424">
    <property type="entry name" value="SBP_5"/>
</dbReference>
<dbReference type="Gene3D" id="3.40.190.10">
    <property type="entry name" value="Periplasmic binding protein-like II"/>
    <property type="match status" value="1"/>
</dbReference>
<organism evidence="2 3">
    <name type="scientific">Azonexus hydrophilus</name>
    <dbReference type="NCBI Taxonomy" id="418702"/>
    <lineage>
        <taxon>Bacteria</taxon>
        <taxon>Pseudomonadati</taxon>
        <taxon>Pseudomonadota</taxon>
        <taxon>Betaproteobacteria</taxon>
        <taxon>Rhodocyclales</taxon>
        <taxon>Azonexaceae</taxon>
        <taxon>Azonexus</taxon>
    </lineage>
</organism>
<dbReference type="EMBL" id="CP151406">
    <property type="protein sequence ID" value="WZJ20156.1"/>
    <property type="molecule type" value="Genomic_DNA"/>
</dbReference>
<evidence type="ECO:0000259" key="1">
    <source>
        <dbReference type="Pfam" id="PF00496"/>
    </source>
</evidence>
<name>A0ABZ2XBZ4_9RHOO</name>
<dbReference type="Gene3D" id="3.10.105.10">
    <property type="entry name" value="Dipeptide-binding Protein, Domain 3"/>
    <property type="match status" value="1"/>
</dbReference>
<sequence length="521" mass="56573">MVDVFLPRRRALLLGLGALPLAACRPGSETLTQGEIDGQTLRLVGPWEITGLDPSRAGYLFSRTEISETLVDLDDHGHYVAGLSSEWSVSADRRRWRFRLRPGARFHDGSPVSGTAVRQALEYARVKPGGLGMVPIERIEAGEFTVDLHLRQIFEPLPAVLAHSSTQILAPDCYGASGSVRRIIGSGPYKLSLLEAPQRFAAEVAETWDGPAPAIRRLHYLAVGRGESRALMAESGQADVVYGLDPASWQRLRGNPRLQVQAVHLPRTIYLKLNAGHPLLARREVREAISLAIDRAGIARAVLRDESATASQLLPPVLPDWHDPALAPLATDLAHAGQLLDGLGWARGADGIRRDGQGERLALKLQTFPDRPELPVVAAAIQEQMRQLGIAVEVAIGNSSDIPAGHRNGTLQMALGARNYANIPDPSLTLSQDFAGQDSDWGAMGWSDPDLATGLLSLQGAAGERARVAVRRQVTATLQAELPVIPVAWNRLVAAVQPRLAGFSLDPFERSYRISRMRWQS</sequence>